<keyword evidence="3" id="KW-0238">DNA-binding</keyword>
<evidence type="ECO:0000256" key="3">
    <source>
        <dbReference type="ARBA" id="ARBA00023125"/>
    </source>
</evidence>
<dbReference type="PRINTS" id="PR00039">
    <property type="entry name" value="HTHLYSR"/>
</dbReference>
<proteinExistence type="inferred from homology"/>
<organism evidence="6 7">
    <name type="scientific">Rhizobium halophytocola</name>
    <dbReference type="NCBI Taxonomy" id="735519"/>
    <lineage>
        <taxon>Bacteria</taxon>
        <taxon>Pseudomonadati</taxon>
        <taxon>Pseudomonadota</taxon>
        <taxon>Alphaproteobacteria</taxon>
        <taxon>Hyphomicrobiales</taxon>
        <taxon>Rhizobiaceae</taxon>
        <taxon>Rhizobium/Agrobacterium group</taxon>
        <taxon>Rhizobium</taxon>
    </lineage>
</organism>
<dbReference type="Gene3D" id="3.40.190.10">
    <property type="entry name" value="Periplasmic binding protein-like II"/>
    <property type="match status" value="2"/>
</dbReference>
<dbReference type="RefSeq" id="WP_209941084.1">
    <property type="nucleotide sequence ID" value="NZ_JAGGJU010000001.1"/>
</dbReference>
<dbReference type="SUPFAM" id="SSF46785">
    <property type="entry name" value="Winged helix' DNA-binding domain"/>
    <property type="match status" value="1"/>
</dbReference>
<evidence type="ECO:0000259" key="5">
    <source>
        <dbReference type="PROSITE" id="PS50931"/>
    </source>
</evidence>
<comment type="caution">
    <text evidence="6">The sequence shown here is derived from an EMBL/GenBank/DDBJ whole genome shotgun (WGS) entry which is preliminary data.</text>
</comment>
<dbReference type="PROSITE" id="PS50931">
    <property type="entry name" value="HTH_LYSR"/>
    <property type="match status" value="1"/>
</dbReference>
<sequence>MSALPNLPLNALRAFEAAARHLSFTRAGEELGLTQTAVSYQIKMLEQALGVPLFLRRPRQVMLTEAGAELAPRIRIAFDAMFEAISAVGARASETLTIHSTATFAQQWLSRHIGAFQLQHPKIAVRIESSSNTVDFSRETGDVAIRWGKGDWPAMRRHRIMRLDFTPMLSPALAPPGSLAAPADLLALPVVSAGDLWWKQWFETAGADASALDHLPHNQFGTQLIDAGVAVAGQGVAILNPQHFAEDVAANRLYQPFALTCNDGRDYWLVYPESRHNAPKIRAFRDWLLGLLPEIAD</sequence>
<dbReference type="PANTHER" id="PTHR30537">
    <property type="entry name" value="HTH-TYPE TRANSCRIPTIONAL REGULATOR"/>
    <property type="match status" value="1"/>
</dbReference>
<dbReference type="PANTHER" id="PTHR30537:SF26">
    <property type="entry name" value="GLYCINE CLEAVAGE SYSTEM TRANSCRIPTIONAL ACTIVATOR"/>
    <property type="match status" value="1"/>
</dbReference>
<evidence type="ECO:0000256" key="1">
    <source>
        <dbReference type="ARBA" id="ARBA00009437"/>
    </source>
</evidence>
<dbReference type="InterPro" id="IPR036390">
    <property type="entry name" value="WH_DNA-bd_sf"/>
</dbReference>
<comment type="similarity">
    <text evidence="1">Belongs to the LysR transcriptional regulatory family.</text>
</comment>
<dbReference type="InterPro" id="IPR000847">
    <property type="entry name" value="LysR_HTH_N"/>
</dbReference>
<dbReference type="SUPFAM" id="SSF53850">
    <property type="entry name" value="Periplasmic binding protein-like II"/>
    <property type="match status" value="1"/>
</dbReference>
<dbReference type="Pfam" id="PF00126">
    <property type="entry name" value="HTH_1"/>
    <property type="match status" value="1"/>
</dbReference>
<dbReference type="CDD" id="cd08432">
    <property type="entry name" value="PBP2_GcdR_TrpI_HvrB_AmpR_like"/>
    <property type="match status" value="1"/>
</dbReference>
<keyword evidence="4" id="KW-0804">Transcription</keyword>
<feature type="domain" description="HTH lysR-type" evidence="5">
    <location>
        <begin position="7"/>
        <end position="64"/>
    </location>
</feature>
<dbReference type="InterPro" id="IPR005119">
    <property type="entry name" value="LysR_subst-bd"/>
</dbReference>
<dbReference type="Pfam" id="PF03466">
    <property type="entry name" value="LysR_substrate"/>
    <property type="match status" value="1"/>
</dbReference>
<gene>
    <name evidence="6" type="ORF">J2Z17_000008</name>
</gene>
<evidence type="ECO:0000256" key="4">
    <source>
        <dbReference type="ARBA" id="ARBA00023163"/>
    </source>
</evidence>
<name>A0ABS4DSC8_9HYPH</name>
<keyword evidence="7" id="KW-1185">Reference proteome</keyword>
<evidence type="ECO:0000313" key="6">
    <source>
        <dbReference type="EMBL" id="MBP1848591.1"/>
    </source>
</evidence>
<evidence type="ECO:0000313" key="7">
    <source>
        <dbReference type="Proteomes" id="UP000759443"/>
    </source>
</evidence>
<dbReference type="EMBL" id="JAGGJU010000001">
    <property type="protein sequence ID" value="MBP1848591.1"/>
    <property type="molecule type" value="Genomic_DNA"/>
</dbReference>
<protein>
    <submittedName>
        <fullName evidence="6">LysR family glycine cleavage system transcriptional activator</fullName>
    </submittedName>
</protein>
<dbReference type="Proteomes" id="UP000759443">
    <property type="component" value="Unassembled WGS sequence"/>
</dbReference>
<accession>A0ABS4DSC8</accession>
<dbReference type="InterPro" id="IPR036388">
    <property type="entry name" value="WH-like_DNA-bd_sf"/>
</dbReference>
<reference evidence="6 7" key="1">
    <citation type="submission" date="2021-03" db="EMBL/GenBank/DDBJ databases">
        <title>Genomic Encyclopedia of Type Strains, Phase IV (KMG-IV): sequencing the most valuable type-strain genomes for metagenomic binning, comparative biology and taxonomic classification.</title>
        <authorList>
            <person name="Goeker M."/>
        </authorList>
    </citation>
    <scope>NUCLEOTIDE SEQUENCE [LARGE SCALE GENOMIC DNA]</scope>
    <source>
        <strain evidence="6 7">DSM 21600</strain>
    </source>
</reference>
<evidence type="ECO:0000256" key="2">
    <source>
        <dbReference type="ARBA" id="ARBA00023015"/>
    </source>
</evidence>
<keyword evidence="2" id="KW-0805">Transcription regulation</keyword>
<dbReference type="InterPro" id="IPR058163">
    <property type="entry name" value="LysR-type_TF_proteobact-type"/>
</dbReference>
<dbReference type="Gene3D" id="1.10.10.10">
    <property type="entry name" value="Winged helix-like DNA-binding domain superfamily/Winged helix DNA-binding domain"/>
    <property type="match status" value="1"/>
</dbReference>